<evidence type="ECO:0000256" key="4">
    <source>
        <dbReference type="ARBA" id="ARBA00022719"/>
    </source>
</evidence>
<dbReference type="AlphaFoldDB" id="A0A2H6LKM4"/>
<evidence type="ECO:0000256" key="7">
    <source>
        <dbReference type="ARBA" id="ARBA00023136"/>
    </source>
</evidence>
<dbReference type="GO" id="GO:0016020">
    <property type="term" value="C:membrane"/>
    <property type="evidence" value="ECO:0007669"/>
    <property type="project" value="UniProtKB-SubCell"/>
</dbReference>
<proteinExistence type="inferred from homology"/>
<comment type="similarity">
    <text evidence="2">Belongs to the VKOR family.</text>
</comment>
<reference evidence="13" key="1">
    <citation type="journal article" date="2018" name="Genome Announc.">
        <title>Draft Genome Sequence of the Nitrogen-Fixing and Hormogonia-Inducing Cyanobacterium Nostoc cycadae Strain WK-1, Isolated from the Coralloid Roots of Cycas revoluta.</title>
        <authorList>
            <person name="Kanesaki Y."/>
            <person name="Hirose M."/>
            <person name="Hirose Y."/>
            <person name="Fujisawa T."/>
            <person name="Nakamura Y."/>
            <person name="Watanabe S."/>
            <person name="Matsunaga S."/>
            <person name="Uchida H."/>
            <person name="Murakami A."/>
        </authorList>
    </citation>
    <scope>NUCLEOTIDE SEQUENCE [LARGE SCALE GENOMIC DNA]</scope>
    <source>
        <strain evidence="13">WK-1</strain>
    </source>
</reference>
<dbReference type="GO" id="GO:0048038">
    <property type="term" value="F:quinone binding"/>
    <property type="evidence" value="ECO:0007669"/>
    <property type="project" value="UniProtKB-KW"/>
</dbReference>
<dbReference type="SUPFAM" id="SSF52833">
    <property type="entry name" value="Thioredoxin-like"/>
    <property type="match status" value="1"/>
</dbReference>
<keyword evidence="3 10" id="KW-0812">Transmembrane</keyword>
<dbReference type="Gene3D" id="1.20.1440.130">
    <property type="entry name" value="VKOR domain"/>
    <property type="match status" value="1"/>
</dbReference>
<keyword evidence="13" id="KW-1185">Reference proteome</keyword>
<feature type="transmembrane region" description="Helical" evidence="10">
    <location>
        <begin position="128"/>
        <end position="149"/>
    </location>
</feature>
<dbReference type="RefSeq" id="WP_103125712.1">
    <property type="nucleotide sequence ID" value="NZ_DF978432.1"/>
</dbReference>
<protein>
    <submittedName>
        <fullName evidence="12">Vitamin K epoxide reductase</fullName>
    </submittedName>
</protein>
<dbReference type="Gene3D" id="3.40.30.10">
    <property type="entry name" value="Glutaredoxin"/>
    <property type="match status" value="1"/>
</dbReference>
<dbReference type="InterPro" id="IPR044698">
    <property type="entry name" value="VKOR/LTO1"/>
</dbReference>
<organism evidence="12 13">
    <name type="scientific">Nostoc cycadae WK-1</name>
    <dbReference type="NCBI Taxonomy" id="1861711"/>
    <lineage>
        <taxon>Bacteria</taxon>
        <taxon>Bacillati</taxon>
        <taxon>Cyanobacteriota</taxon>
        <taxon>Cyanophyceae</taxon>
        <taxon>Nostocales</taxon>
        <taxon>Nostocaceae</taxon>
        <taxon>Nostoc</taxon>
    </lineage>
</organism>
<evidence type="ECO:0000256" key="3">
    <source>
        <dbReference type="ARBA" id="ARBA00022692"/>
    </source>
</evidence>
<gene>
    <name evidence="12" type="ORF">NCWK1_3534</name>
</gene>
<dbReference type="InterPro" id="IPR036249">
    <property type="entry name" value="Thioredoxin-like_sf"/>
</dbReference>
<dbReference type="Pfam" id="PF07884">
    <property type="entry name" value="VKOR"/>
    <property type="match status" value="1"/>
</dbReference>
<comment type="subcellular location">
    <subcellularLocation>
        <location evidence="1">Membrane</location>
        <topology evidence="1">Multi-pass membrane protein</topology>
    </subcellularLocation>
</comment>
<dbReference type="GO" id="GO:0016491">
    <property type="term" value="F:oxidoreductase activity"/>
    <property type="evidence" value="ECO:0007669"/>
    <property type="project" value="UniProtKB-KW"/>
</dbReference>
<dbReference type="InterPro" id="IPR012932">
    <property type="entry name" value="VKOR"/>
</dbReference>
<evidence type="ECO:0000256" key="10">
    <source>
        <dbReference type="SAM" id="Phobius"/>
    </source>
</evidence>
<dbReference type="InterPro" id="IPR038354">
    <property type="entry name" value="VKOR_sf"/>
</dbReference>
<dbReference type="Proteomes" id="UP000236527">
    <property type="component" value="Unassembled WGS sequence"/>
</dbReference>
<dbReference type="SMART" id="SM00756">
    <property type="entry name" value="VKc"/>
    <property type="match status" value="1"/>
</dbReference>
<keyword evidence="5 10" id="KW-1133">Transmembrane helix</keyword>
<evidence type="ECO:0000313" key="13">
    <source>
        <dbReference type="Proteomes" id="UP000236527"/>
    </source>
</evidence>
<feature type="transmembrane region" description="Helical" evidence="10">
    <location>
        <begin position="12"/>
        <end position="32"/>
    </location>
</feature>
<dbReference type="EMBL" id="BDGE01000060">
    <property type="protein sequence ID" value="GBE93769.1"/>
    <property type="molecule type" value="Genomic_DNA"/>
</dbReference>
<dbReference type="PANTHER" id="PTHR34573">
    <property type="entry name" value="VKC DOMAIN-CONTAINING PROTEIN"/>
    <property type="match status" value="1"/>
</dbReference>
<dbReference type="CDD" id="cd12916">
    <property type="entry name" value="VKOR_1"/>
    <property type="match status" value="1"/>
</dbReference>
<dbReference type="PANTHER" id="PTHR34573:SF1">
    <property type="entry name" value="VITAMIN K EPOXIDE REDUCTASE DOMAIN-CONTAINING PROTEIN"/>
    <property type="match status" value="1"/>
</dbReference>
<evidence type="ECO:0000313" key="12">
    <source>
        <dbReference type="EMBL" id="GBE93769.1"/>
    </source>
</evidence>
<keyword evidence="4" id="KW-0874">Quinone</keyword>
<evidence type="ECO:0000259" key="11">
    <source>
        <dbReference type="SMART" id="SM00756"/>
    </source>
</evidence>
<evidence type="ECO:0000256" key="2">
    <source>
        <dbReference type="ARBA" id="ARBA00006214"/>
    </source>
</evidence>
<keyword evidence="6" id="KW-0560">Oxidoreductase</keyword>
<feature type="transmembrane region" description="Helical" evidence="10">
    <location>
        <begin position="161"/>
        <end position="181"/>
    </location>
</feature>
<feature type="transmembrane region" description="Helical" evidence="10">
    <location>
        <begin position="61"/>
        <end position="86"/>
    </location>
</feature>
<keyword evidence="9" id="KW-0676">Redox-active center</keyword>
<evidence type="ECO:0000256" key="8">
    <source>
        <dbReference type="ARBA" id="ARBA00023157"/>
    </source>
</evidence>
<evidence type="ECO:0000256" key="6">
    <source>
        <dbReference type="ARBA" id="ARBA00023002"/>
    </source>
</evidence>
<keyword evidence="8" id="KW-1015">Disulfide bond</keyword>
<feature type="transmembrane region" description="Helical" evidence="10">
    <location>
        <begin position="98"/>
        <end position="122"/>
    </location>
</feature>
<evidence type="ECO:0000256" key="5">
    <source>
        <dbReference type="ARBA" id="ARBA00022989"/>
    </source>
</evidence>
<feature type="domain" description="Vitamin K epoxide reductase" evidence="11">
    <location>
        <begin position="11"/>
        <end position="153"/>
    </location>
</feature>
<comment type="caution">
    <text evidence="12">The sequence shown here is derived from an EMBL/GenBank/DDBJ whole genome shotgun (WGS) entry which is preliminary data.</text>
</comment>
<evidence type="ECO:0000256" key="9">
    <source>
        <dbReference type="ARBA" id="ARBA00023284"/>
    </source>
</evidence>
<accession>A0A2H6LKM4</accession>
<sequence length="311" mass="33967">MSRQRSTSWIHRWSRLLIAAIATVGVVVTAYLTTVKLAGGTAVCPTSGCDRVLSSPYATVFGLPLTLFGFLAYASLIVFAVTPLFVKSTHKKQLPSKLENWTWLLMFGGATAMMIFSGYLMYLLTFQIKVVCIYCVASALFSTSLFVLTLIGRDWEDIGQLFFVAIVVGMITLIGTLGIYANVNNPVAKINSSIPGEAGLPITTTSGAAEIALAQHLKQAGVKMYGAYWCPHCHAQKQLFGQEAFSQIDYIECDPKGKNPQTDRCQAAKVKGYPTWEINGQSYSGTQSLEKLAELSGYSRPRNFKNTVSQP</sequence>
<name>A0A2H6LKM4_9NOSO</name>
<evidence type="ECO:0000256" key="1">
    <source>
        <dbReference type="ARBA" id="ARBA00004141"/>
    </source>
</evidence>
<keyword evidence="7 10" id="KW-0472">Membrane</keyword>